<dbReference type="Proteomes" id="UP000024635">
    <property type="component" value="Unassembled WGS sequence"/>
</dbReference>
<proteinExistence type="predicted"/>
<dbReference type="AlphaFoldDB" id="A0A016T5R0"/>
<evidence type="ECO:0000256" key="1">
    <source>
        <dbReference type="SAM" id="MobiDB-lite"/>
    </source>
</evidence>
<comment type="caution">
    <text evidence="2">The sequence shown here is derived from an EMBL/GenBank/DDBJ whole genome shotgun (WGS) entry which is preliminary data.</text>
</comment>
<dbReference type="EMBL" id="JARK01001471">
    <property type="protein sequence ID" value="EYB97944.1"/>
    <property type="molecule type" value="Genomic_DNA"/>
</dbReference>
<feature type="region of interest" description="Disordered" evidence="1">
    <location>
        <begin position="16"/>
        <end position="65"/>
    </location>
</feature>
<evidence type="ECO:0000313" key="2">
    <source>
        <dbReference type="EMBL" id="EYB97944.1"/>
    </source>
</evidence>
<evidence type="ECO:0000313" key="3">
    <source>
        <dbReference type="Proteomes" id="UP000024635"/>
    </source>
</evidence>
<reference evidence="3" key="1">
    <citation type="journal article" date="2015" name="Nat. Genet.">
        <title>The genome and transcriptome of the zoonotic hookworm Ancylostoma ceylanicum identify infection-specific gene families.</title>
        <authorList>
            <person name="Schwarz E.M."/>
            <person name="Hu Y."/>
            <person name="Antoshechkin I."/>
            <person name="Miller M.M."/>
            <person name="Sternberg P.W."/>
            <person name="Aroian R.V."/>
        </authorList>
    </citation>
    <scope>NUCLEOTIDE SEQUENCE</scope>
    <source>
        <strain evidence="3">HY135</strain>
    </source>
</reference>
<gene>
    <name evidence="2" type="primary">Acey_s0135.g1906</name>
    <name evidence="2" type="ORF">Y032_0135g1906</name>
</gene>
<name>A0A016T5R0_9BILA</name>
<accession>A0A016T5R0</accession>
<keyword evidence="3" id="KW-1185">Reference proteome</keyword>
<sequence length="95" mass="10166">MRLWLCGTHTPTSICRKTAERRRRSSSGHAHTRAESGELIIMHPRQDEERAAGGEGPAAAPAGSGSVRPFVSVAPVAASLLEWYSAEVAEVVFVP</sequence>
<protein>
    <submittedName>
        <fullName evidence="2">Uncharacterized protein</fullName>
    </submittedName>
</protein>
<organism evidence="2 3">
    <name type="scientific">Ancylostoma ceylanicum</name>
    <dbReference type="NCBI Taxonomy" id="53326"/>
    <lineage>
        <taxon>Eukaryota</taxon>
        <taxon>Metazoa</taxon>
        <taxon>Ecdysozoa</taxon>
        <taxon>Nematoda</taxon>
        <taxon>Chromadorea</taxon>
        <taxon>Rhabditida</taxon>
        <taxon>Rhabditina</taxon>
        <taxon>Rhabditomorpha</taxon>
        <taxon>Strongyloidea</taxon>
        <taxon>Ancylostomatidae</taxon>
        <taxon>Ancylostomatinae</taxon>
        <taxon>Ancylostoma</taxon>
    </lineage>
</organism>